<dbReference type="EMBL" id="JAUQTB010000012">
    <property type="protein sequence ID" value="MDO7908110.1"/>
    <property type="molecule type" value="Genomic_DNA"/>
</dbReference>
<dbReference type="InterPro" id="IPR048454">
    <property type="entry name" value="YetF_N"/>
</dbReference>
<feature type="region of interest" description="Disordered" evidence="7">
    <location>
        <begin position="153"/>
        <end position="172"/>
    </location>
</feature>
<dbReference type="InterPro" id="IPR023090">
    <property type="entry name" value="UPF0702_alpha/beta_dom_sf"/>
</dbReference>
<feature type="domain" description="YetF-like N-terminal transmembrane" evidence="10">
    <location>
        <begin position="17"/>
        <end position="83"/>
    </location>
</feature>
<dbReference type="PANTHER" id="PTHR34582">
    <property type="entry name" value="UPF0702 TRANSMEMBRANE PROTEIN YCAP"/>
    <property type="match status" value="1"/>
</dbReference>
<keyword evidence="6 8" id="KW-0472">Membrane</keyword>
<evidence type="ECO:0000256" key="5">
    <source>
        <dbReference type="ARBA" id="ARBA00022989"/>
    </source>
</evidence>
<proteinExistence type="inferred from homology"/>
<gene>
    <name evidence="11" type="ORF">Q5741_17010</name>
</gene>
<keyword evidence="3" id="KW-1003">Cell membrane</keyword>
<feature type="domain" description="YetF C-terminal" evidence="9">
    <location>
        <begin position="88"/>
        <end position="160"/>
    </location>
</feature>
<evidence type="ECO:0000313" key="12">
    <source>
        <dbReference type="Proteomes" id="UP001240171"/>
    </source>
</evidence>
<name>A0ABT9CGT3_9BACL</name>
<keyword evidence="12" id="KW-1185">Reference proteome</keyword>
<comment type="similarity">
    <text evidence="2">Belongs to the UPF0702 family.</text>
</comment>
<dbReference type="Proteomes" id="UP001240171">
    <property type="component" value="Unassembled WGS sequence"/>
</dbReference>
<evidence type="ECO:0000256" key="4">
    <source>
        <dbReference type="ARBA" id="ARBA00022692"/>
    </source>
</evidence>
<comment type="caution">
    <text evidence="11">The sequence shown here is derived from an EMBL/GenBank/DDBJ whole genome shotgun (WGS) entry which is preliminary data.</text>
</comment>
<dbReference type="RefSeq" id="WP_305025330.1">
    <property type="nucleotide sequence ID" value="NZ_JAUQTB010000012.1"/>
</dbReference>
<feature type="compositionally biased region" description="Basic and acidic residues" evidence="7">
    <location>
        <begin position="156"/>
        <end position="172"/>
    </location>
</feature>
<evidence type="ECO:0000256" key="6">
    <source>
        <dbReference type="ARBA" id="ARBA00023136"/>
    </source>
</evidence>
<evidence type="ECO:0000259" key="10">
    <source>
        <dbReference type="Pfam" id="PF20730"/>
    </source>
</evidence>
<dbReference type="Gene3D" id="3.30.240.20">
    <property type="entry name" value="bsu07140 like domains"/>
    <property type="match status" value="1"/>
</dbReference>
<evidence type="ECO:0000256" key="3">
    <source>
        <dbReference type="ARBA" id="ARBA00022475"/>
    </source>
</evidence>
<evidence type="ECO:0000256" key="8">
    <source>
        <dbReference type="SAM" id="Phobius"/>
    </source>
</evidence>
<feature type="transmembrane region" description="Helical" evidence="8">
    <location>
        <begin position="40"/>
        <end position="58"/>
    </location>
</feature>
<evidence type="ECO:0000256" key="1">
    <source>
        <dbReference type="ARBA" id="ARBA00004651"/>
    </source>
</evidence>
<feature type="transmembrane region" description="Helical" evidence="8">
    <location>
        <begin position="12"/>
        <end position="31"/>
    </location>
</feature>
<dbReference type="Pfam" id="PF20730">
    <property type="entry name" value="YetF_N"/>
    <property type="match status" value="1"/>
</dbReference>
<comment type="subcellular location">
    <subcellularLocation>
        <location evidence="1">Cell membrane</location>
        <topology evidence="1">Multi-pass membrane protein</topology>
    </subcellularLocation>
</comment>
<protein>
    <submittedName>
        <fullName evidence="11">DUF421 domain-containing protein</fullName>
    </submittedName>
</protein>
<feature type="transmembrane region" description="Helical" evidence="8">
    <location>
        <begin position="64"/>
        <end position="86"/>
    </location>
</feature>
<dbReference type="PANTHER" id="PTHR34582:SF6">
    <property type="entry name" value="UPF0702 TRANSMEMBRANE PROTEIN YCAP"/>
    <property type="match status" value="1"/>
</dbReference>
<dbReference type="InterPro" id="IPR007353">
    <property type="entry name" value="DUF421"/>
</dbReference>
<keyword evidence="4 8" id="KW-0812">Transmembrane</keyword>
<organism evidence="11 12">
    <name type="scientific">Paenibacillus lacisoli</name>
    <dbReference type="NCBI Taxonomy" id="3064525"/>
    <lineage>
        <taxon>Bacteria</taxon>
        <taxon>Bacillati</taxon>
        <taxon>Bacillota</taxon>
        <taxon>Bacilli</taxon>
        <taxon>Bacillales</taxon>
        <taxon>Paenibacillaceae</taxon>
        <taxon>Paenibacillus</taxon>
    </lineage>
</organism>
<sequence>MFFNGWENIYRTIIIGILSYVLLILILRMFGKRTLSKMNAFDLVVTVALGSILATILLNKNVALAEGFTAIAVLIVLQYAVAWTAVRSEIISNIIKSSPVLLFYNNEFLHAAMKKERIEEKEIWQAARNQGVSSMHQVEAVVLESDGTVSVITTSNDKDHSTMENVKDPKHS</sequence>
<evidence type="ECO:0000256" key="7">
    <source>
        <dbReference type="SAM" id="MobiDB-lite"/>
    </source>
</evidence>
<reference evidence="11 12" key="1">
    <citation type="submission" date="2023-07" db="EMBL/GenBank/DDBJ databases">
        <title>Paenibacillus sp. JX-17 nov. isolated from soil.</title>
        <authorList>
            <person name="Wan Y."/>
            <person name="Liu B."/>
        </authorList>
    </citation>
    <scope>NUCLEOTIDE SEQUENCE [LARGE SCALE GENOMIC DNA]</scope>
    <source>
        <strain evidence="11 12">JX-17</strain>
    </source>
</reference>
<accession>A0ABT9CGT3</accession>
<evidence type="ECO:0000313" key="11">
    <source>
        <dbReference type="EMBL" id="MDO7908110.1"/>
    </source>
</evidence>
<dbReference type="Pfam" id="PF04239">
    <property type="entry name" value="DUF421"/>
    <property type="match status" value="1"/>
</dbReference>
<keyword evidence="5 8" id="KW-1133">Transmembrane helix</keyword>
<evidence type="ECO:0000259" key="9">
    <source>
        <dbReference type="Pfam" id="PF04239"/>
    </source>
</evidence>
<evidence type="ECO:0000256" key="2">
    <source>
        <dbReference type="ARBA" id="ARBA00006448"/>
    </source>
</evidence>